<dbReference type="KEGG" id="hau:Haur_0548"/>
<protein>
    <submittedName>
        <fullName evidence="1">Uncharacterized protein</fullName>
    </submittedName>
</protein>
<proteinExistence type="predicted"/>
<dbReference type="Proteomes" id="UP000000787">
    <property type="component" value="Chromosome"/>
</dbReference>
<dbReference type="InParanoid" id="A9AVV8"/>
<dbReference type="HOGENOM" id="CLU_596866_0_0_0"/>
<accession>A9AVV8</accession>
<evidence type="ECO:0000313" key="2">
    <source>
        <dbReference type="Proteomes" id="UP000000787"/>
    </source>
</evidence>
<dbReference type="AlphaFoldDB" id="A9AVV8"/>
<evidence type="ECO:0000313" key="1">
    <source>
        <dbReference type="EMBL" id="ABX03196.1"/>
    </source>
</evidence>
<keyword evidence="2" id="KW-1185">Reference proteome</keyword>
<sequence>MTTMQLLRNGSVVIDFMPAGVNPTEGTTCYWLVDGSWQPQVPQRDRRLISNGEQFQPSVQSFAVNIFGGTNEDQAWAAYHALMVLLDDAERFYEEGYSSAVVWRTKPSDNTVHSDMLVMGRAGDTPMVGTSPTLIQDNDVWWILNVPVMFLCRPLRCATASTNSSTSASANIANIHQPNFSGSAAPLESPTNLTLNVAAATNGTTINGLIAVAPRGKMVKSAAWLFAPSPTQFGWSRQIQASGVYATDNLLCFYNFPSVTPSYSPNGVLTDIGPLNSRSIIQWAMLKTTAPFLITPVVRSNGALIEGRATLVDSATPIIVPLGQTSAPYLITGHQLKLTNLTNAGAIYINAILTIAADAGGWSVIPFASLPLPSTATTITVDARYLSNPDASLTWTNAGVTQAVPTDSNPLALTKDLQLDVNLFAVNGNAWSATTENAASARTMTVQASRLNGAIIPL</sequence>
<dbReference type="BioCyc" id="HAUR316274:GHYA-557-MONOMER"/>
<gene>
    <name evidence="1" type="ordered locus">Haur_0548</name>
</gene>
<organism evidence="1 2">
    <name type="scientific">Herpetosiphon aurantiacus (strain ATCC 23779 / DSM 785 / 114-95)</name>
    <dbReference type="NCBI Taxonomy" id="316274"/>
    <lineage>
        <taxon>Bacteria</taxon>
        <taxon>Bacillati</taxon>
        <taxon>Chloroflexota</taxon>
        <taxon>Chloroflexia</taxon>
        <taxon>Herpetosiphonales</taxon>
        <taxon>Herpetosiphonaceae</taxon>
        <taxon>Herpetosiphon</taxon>
    </lineage>
</organism>
<dbReference type="STRING" id="316274.Haur_0548"/>
<reference evidence="1 2" key="1">
    <citation type="journal article" date="2011" name="Stand. Genomic Sci.">
        <title>Complete genome sequence of the filamentous gliding predatory bacterium Herpetosiphon aurantiacus type strain (114-95(T)).</title>
        <authorList>
            <person name="Kiss H."/>
            <person name="Nett M."/>
            <person name="Domin N."/>
            <person name="Martin K."/>
            <person name="Maresca J.A."/>
            <person name="Copeland A."/>
            <person name="Lapidus A."/>
            <person name="Lucas S."/>
            <person name="Berry K.W."/>
            <person name="Glavina Del Rio T."/>
            <person name="Dalin E."/>
            <person name="Tice H."/>
            <person name="Pitluck S."/>
            <person name="Richardson P."/>
            <person name="Bruce D."/>
            <person name="Goodwin L."/>
            <person name="Han C."/>
            <person name="Detter J.C."/>
            <person name="Schmutz J."/>
            <person name="Brettin T."/>
            <person name="Land M."/>
            <person name="Hauser L."/>
            <person name="Kyrpides N.C."/>
            <person name="Ivanova N."/>
            <person name="Goker M."/>
            <person name="Woyke T."/>
            <person name="Klenk H.P."/>
            <person name="Bryant D.A."/>
        </authorList>
    </citation>
    <scope>NUCLEOTIDE SEQUENCE [LARGE SCALE GENOMIC DNA]</scope>
    <source>
        <strain evidence="2">ATCC 23779 / DSM 785 / 114-95</strain>
    </source>
</reference>
<name>A9AVV8_HERA2</name>
<dbReference type="EMBL" id="CP000875">
    <property type="protein sequence ID" value="ABX03196.1"/>
    <property type="molecule type" value="Genomic_DNA"/>
</dbReference>